<dbReference type="Proteomes" id="UP001181239">
    <property type="component" value="Unassembled WGS sequence"/>
</dbReference>
<reference evidence="15 16" key="2">
    <citation type="journal article" date="2019" name="Nat. Med.">
        <title>A library of human gut bacterial isolates paired with longitudinal multiomics data enables mechanistic microbiome research.</title>
        <authorList>
            <person name="Poyet M."/>
            <person name="Groussin M."/>
            <person name="Gibbons S.M."/>
            <person name="Avila-Pacheco J."/>
            <person name="Jiang X."/>
            <person name="Kearney S.M."/>
            <person name="Perrotta A.R."/>
            <person name="Berdy B."/>
            <person name="Zhao S."/>
            <person name="Lieberman T.D."/>
            <person name="Swanson P.K."/>
            <person name="Smith M."/>
            <person name="Roesemann S."/>
            <person name="Alexander J.E."/>
            <person name="Rich S.A."/>
            <person name="Livny J."/>
            <person name="Vlamakis H."/>
            <person name="Clish C."/>
            <person name="Bullock K."/>
            <person name="Deik A."/>
            <person name="Scott J."/>
            <person name="Pierce K.A."/>
            <person name="Xavier R.J."/>
            <person name="Alm E.J."/>
        </authorList>
    </citation>
    <scope>NUCLEOTIDE SEQUENCE [LARGE SCALE GENOMIC DNA]</scope>
    <source>
        <strain evidence="9 16">BIOML-A140</strain>
        <strain evidence="8 17">BIOML-A141</strain>
        <strain evidence="10 15">BIOML-A98</strain>
    </source>
</reference>
<dbReference type="NCBIfam" id="TIGR02937">
    <property type="entry name" value="sigma70-ECF"/>
    <property type="match status" value="1"/>
</dbReference>
<dbReference type="InterPro" id="IPR014284">
    <property type="entry name" value="RNA_pol_sigma-70_dom"/>
</dbReference>
<dbReference type="Gene3D" id="1.10.10.10">
    <property type="entry name" value="Winged helix-like DNA-binding domain superfamily/Winged helix DNA-binding domain"/>
    <property type="match status" value="1"/>
</dbReference>
<dbReference type="SUPFAM" id="SSF88659">
    <property type="entry name" value="Sigma3 and sigma4 domains of RNA polymerase sigma factors"/>
    <property type="match status" value="1"/>
</dbReference>
<evidence type="ECO:0000313" key="17">
    <source>
        <dbReference type="Proteomes" id="UP000483142"/>
    </source>
</evidence>
<proteinExistence type="inferred from homology"/>
<dbReference type="EMBL" id="JAWDHD010000008">
    <property type="protein sequence ID" value="MDU0248272.1"/>
    <property type="molecule type" value="Genomic_DNA"/>
</dbReference>
<feature type="domain" description="RNA polymerase sigma-70 region 2" evidence="6">
    <location>
        <begin position="10"/>
        <end position="73"/>
    </location>
</feature>
<keyword evidence="5" id="KW-0804">Transcription</keyword>
<comment type="caution">
    <text evidence="10">The sequence shown here is derived from an EMBL/GenBank/DDBJ whole genome shotgun (WGS) entry which is preliminary data.</text>
</comment>
<dbReference type="Pfam" id="PF08281">
    <property type="entry name" value="Sigma70_r4_2"/>
    <property type="match status" value="1"/>
</dbReference>
<dbReference type="EMBL" id="WDAL01000034">
    <property type="protein sequence ID" value="KAB6632574.1"/>
    <property type="molecule type" value="Genomic_DNA"/>
</dbReference>
<dbReference type="PANTHER" id="PTHR43133:SF8">
    <property type="entry name" value="RNA POLYMERASE SIGMA FACTOR HI_1459-RELATED"/>
    <property type="match status" value="1"/>
</dbReference>
<evidence type="ECO:0000256" key="3">
    <source>
        <dbReference type="ARBA" id="ARBA00023082"/>
    </source>
</evidence>
<dbReference type="GO" id="GO:0003677">
    <property type="term" value="F:DNA binding"/>
    <property type="evidence" value="ECO:0007669"/>
    <property type="project" value="UniProtKB-KW"/>
</dbReference>
<dbReference type="InterPro" id="IPR013325">
    <property type="entry name" value="RNA_pol_sigma_r2"/>
</dbReference>
<keyword evidence="4" id="KW-0238">DNA-binding</keyword>
<reference evidence="11" key="4">
    <citation type="submission" date="2023-10" db="EMBL/GenBank/DDBJ databases">
        <title>Genome of Potential pathogenic bacteria in Crohn's disease.</title>
        <authorList>
            <person name="Rodriguez-Palacios A."/>
        </authorList>
    </citation>
    <scope>NUCLEOTIDE SEQUENCE</scope>
    <source>
        <strain evidence="11">CavFT-hAR11</strain>
    </source>
</reference>
<evidence type="ECO:0000313" key="13">
    <source>
        <dbReference type="EMBL" id="RGR38991.1"/>
    </source>
</evidence>
<dbReference type="Pfam" id="PF04542">
    <property type="entry name" value="Sigma70_r2"/>
    <property type="match status" value="1"/>
</dbReference>
<evidence type="ECO:0000259" key="6">
    <source>
        <dbReference type="Pfam" id="PF04542"/>
    </source>
</evidence>
<evidence type="ECO:0000313" key="9">
    <source>
        <dbReference type="EMBL" id="KAB6471501.1"/>
    </source>
</evidence>
<dbReference type="Proteomes" id="UP000266497">
    <property type="component" value="Unassembled WGS sequence"/>
</dbReference>
<evidence type="ECO:0000259" key="7">
    <source>
        <dbReference type="Pfam" id="PF08281"/>
    </source>
</evidence>
<evidence type="ECO:0000256" key="4">
    <source>
        <dbReference type="ARBA" id="ARBA00023125"/>
    </source>
</evidence>
<dbReference type="Proteomes" id="UP000462015">
    <property type="component" value="Unassembled WGS sequence"/>
</dbReference>
<gene>
    <name evidence="13" type="ORF">DWY53_11475</name>
    <name evidence="10" type="ORF">GAY12_16005</name>
    <name evidence="9" type="ORF">GAZ06_21115</name>
    <name evidence="8" type="ORF">GAZ09_20850</name>
    <name evidence="11" type="ORF">RVH43_10815</name>
    <name evidence="12" type="ORF">RVY68_06110</name>
</gene>
<feature type="domain" description="RNA polymerase sigma factor 70 region 4 type 2" evidence="7">
    <location>
        <begin position="120"/>
        <end position="151"/>
    </location>
</feature>
<keyword evidence="2" id="KW-0805">Transcription regulation</keyword>
<dbReference type="InterPro" id="IPR036388">
    <property type="entry name" value="WH-like_DNA-bd_sf"/>
</dbReference>
<dbReference type="SUPFAM" id="SSF88946">
    <property type="entry name" value="Sigma2 domain of RNA polymerase sigma factors"/>
    <property type="match status" value="1"/>
</dbReference>
<dbReference type="Proteomes" id="UP001181258">
    <property type="component" value="Unassembled WGS sequence"/>
</dbReference>
<dbReference type="InterPro" id="IPR013249">
    <property type="entry name" value="RNA_pol_sigma70_r4_t2"/>
</dbReference>
<evidence type="ECO:0000256" key="5">
    <source>
        <dbReference type="ARBA" id="ARBA00023163"/>
    </source>
</evidence>
<dbReference type="Gene3D" id="1.10.1740.10">
    <property type="match status" value="1"/>
</dbReference>
<evidence type="ECO:0000256" key="1">
    <source>
        <dbReference type="ARBA" id="ARBA00010641"/>
    </source>
</evidence>
<dbReference type="CDD" id="cd06171">
    <property type="entry name" value="Sigma70_r4"/>
    <property type="match status" value="1"/>
</dbReference>
<sequence length="161" mass="18850">MTDFNREIADLYPWLFKIARRYCSSVCDIEDLVGDTIYKVLSNKEKFKEGRALKPWCEVIMLNTYITAYNRRSLIRFVGCDNIKEIFSHNQASDDLMVHDIQAAIRRCHNRTCCMDCVVYYAHGYSYKEIGKMVGIPVNTVRSRISYGRELLRNELDLTVK</sequence>
<dbReference type="EMBL" id="WDBZ01000061">
    <property type="protein sequence ID" value="KAB6446629.1"/>
    <property type="molecule type" value="Genomic_DNA"/>
</dbReference>
<dbReference type="EMBL" id="WDBY01000061">
    <property type="protein sequence ID" value="KAB6471501.1"/>
    <property type="molecule type" value="Genomic_DNA"/>
</dbReference>
<dbReference type="RefSeq" id="WP_011965753.1">
    <property type="nucleotide sequence ID" value="NZ_CBCRWF010000003.1"/>
</dbReference>
<evidence type="ECO:0000313" key="14">
    <source>
        <dbReference type="Proteomes" id="UP000266497"/>
    </source>
</evidence>
<accession>A0A396ATZ5</accession>
<name>A0A396ATZ5_PHOVU</name>
<protein>
    <submittedName>
        <fullName evidence="10">RNA polymerase sigma factor</fullName>
    </submittedName>
</protein>
<evidence type="ECO:0000313" key="11">
    <source>
        <dbReference type="EMBL" id="MDU0241090.1"/>
    </source>
</evidence>
<reference evidence="12" key="3">
    <citation type="submission" date="2023-10" db="EMBL/GenBank/DDBJ databases">
        <title>Genome of potential pathogenic bacteria in Crohn's disease.</title>
        <authorList>
            <person name="Rodriguez-Palacios A."/>
        </authorList>
    </citation>
    <scope>NUCLEOTIDE SEQUENCE</scope>
    <source>
        <strain evidence="12">CavFT-hAR107</strain>
    </source>
</reference>
<dbReference type="EMBL" id="QRUD01000029">
    <property type="protein sequence ID" value="RGR38991.1"/>
    <property type="molecule type" value="Genomic_DNA"/>
</dbReference>
<evidence type="ECO:0000313" key="16">
    <source>
        <dbReference type="Proteomes" id="UP000468344"/>
    </source>
</evidence>
<dbReference type="InterPro" id="IPR007627">
    <property type="entry name" value="RNA_pol_sigma70_r2"/>
</dbReference>
<dbReference type="GO" id="GO:0016987">
    <property type="term" value="F:sigma factor activity"/>
    <property type="evidence" value="ECO:0007669"/>
    <property type="project" value="UniProtKB-KW"/>
</dbReference>
<dbReference type="InterPro" id="IPR013324">
    <property type="entry name" value="RNA_pol_sigma_r3/r4-like"/>
</dbReference>
<dbReference type="Proteomes" id="UP000468344">
    <property type="component" value="Unassembled WGS sequence"/>
</dbReference>
<keyword evidence="3" id="KW-0731">Sigma factor</keyword>
<organism evidence="10 15">
    <name type="scientific">Phocaeicola vulgatus</name>
    <name type="common">Bacteroides vulgatus</name>
    <dbReference type="NCBI Taxonomy" id="821"/>
    <lineage>
        <taxon>Bacteria</taxon>
        <taxon>Pseudomonadati</taxon>
        <taxon>Bacteroidota</taxon>
        <taxon>Bacteroidia</taxon>
        <taxon>Bacteroidales</taxon>
        <taxon>Bacteroidaceae</taxon>
        <taxon>Phocaeicola</taxon>
    </lineage>
</organism>
<dbReference type="PANTHER" id="PTHR43133">
    <property type="entry name" value="RNA POLYMERASE ECF-TYPE SIGMA FACTO"/>
    <property type="match status" value="1"/>
</dbReference>
<reference evidence="13 14" key="1">
    <citation type="submission" date="2018-08" db="EMBL/GenBank/DDBJ databases">
        <title>A genome reference for cultivated species of the human gut microbiota.</title>
        <authorList>
            <person name="Zou Y."/>
            <person name="Xue W."/>
            <person name="Luo G."/>
        </authorList>
    </citation>
    <scope>NUCLEOTIDE SEQUENCE [LARGE SCALE GENOMIC DNA]</scope>
    <source>
        <strain evidence="13 14">AF25-30LB</strain>
    </source>
</reference>
<dbReference type="EMBL" id="JAWDET010000006">
    <property type="protein sequence ID" value="MDU0241090.1"/>
    <property type="molecule type" value="Genomic_DNA"/>
</dbReference>
<evidence type="ECO:0000313" key="8">
    <source>
        <dbReference type="EMBL" id="KAB6446629.1"/>
    </source>
</evidence>
<evidence type="ECO:0000313" key="15">
    <source>
        <dbReference type="Proteomes" id="UP000462015"/>
    </source>
</evidence>
<dbReference type="GO" id="GO:0006352">
    <property type="term" value="P:DNA-templated transcription initiation"/>
    <property type="evidence" value="ECO:0007669"/>
    <property type="project" value="InterPro"/>
</dbReference>
<comment type="similarity">
    <text evidence="1">Belongs to the sigma-70 factor family. ECF subfamily.</text>
</comment>
<dbReference type="Proteomes" id="UP000483142">
    <property type="component" value="Unassembled WGS sequence"/>
</dbReference>
<evidence type="ECO:0000313" key="10">
    <source>
        <dbReference type="EMBL" id="KAB6632574.1"/>
    </source>
</evidence>
<evidence type="ECO:0000256" key="2">
    <source>
        <dbReference type="ARBA" id="ARBA00023015"/>
    </source>
</evidence>
<dbReference type="GeneID" id="5303785"/>
<dbReference type="InterPro" id="IPR039425">
    <property type="entry name" value="RNA_pol_sigma-70-like"/>
</dbReference>
<dbReference type="AlphaFoldDB" id="A0A396ATZ5"/>
<evidence type="ECO:0000313" key="12">
    <source>
        <dbReference type="EMBL" id="MDU0248272.1"/>
    </source>
</evidence>